<accession>A0A178F1P3</accession>
<feature type="region of interest" description="Disordered" evidence="1">
    <location>
        <begin position="14"/>
        <end position="52"/>
    </location>
</feature>
<evidence type="ECO:0000256" key="1">
    <source>
        <dbReference type="SAM" id="MobiDB-lite"/>
    </source>
</evidence>
<evidence type="ECO:0000313" key="4">
    <source>
        <dbReference type="Proteomes" id="UP000243015"/>
    </source>
</evidence>
<reference evidence="3 4" key="1">
    <citation type="submission" date="2016-05" db="EMBL/GenBank/DDBJ databases">
        <title>Genome sequencing of Trichophyton rubrum CMCC(F)T1i isolated from hair.</title>
        <authorList>
            <person name="Zhan P."/>
            <person name="Tao Y."/>
            <person name="Liu W."/>
        </authorList>
    </citation>
    <scope>NUCLEOTIDE SEQUENCE [LARGE SCALE GENOMIC DNA]</scope>
    <source>
        <strain evidence="4">CMCC(F)T1i</strain>
    </source>
</reference>
<feature type="compositionally biased region" description="Basic and acidic residues" evidence="1">
    <location>
        <begin position="103"/>
        <end position="116"/>
    </location>
</feature>
<keyword evidence="2" id="KW-0732">Signal</keyword>
<feature type="chain" id="PRO_5008085873" evidence="2">
    <location>
        <begin position="18"/>
        <end position="219"/>
    </location>
</feature>
<name>A0A178F1P3_TRIRU</name>
<feature type="signal peptide" evidence="2">
    <location>
        <begin position="1"/>
        <end position="17"/>
    </location>
</feature>
<dbReference type="EMBL" id="LHPM01000013">
    <property type="protein sequence ID" value="OAL66054.1"/>
    <property type="molecule type" value="Genomic_DNA"/>
</dbReference>
<evidence type="ECO:0000313" key="3">
    <source>
        <dbReference type="EMBL" id="OAL66054.1"/>
    </source>
</evidence>
<sequence length="219" mass="23323">MFFFGWWFLADAPGGGGRTDPGKTTAADLEAETTGRGSETTRAKRTGGRGPHFTVESSVWQRVASAGVRRWPSSFGVGVIGGRQGRDADGGSVQVNHGTAAKAEPRASVRPDRQRQQAETLPGAAETAAAGRLGAAEDAGSRLRVGRQSLSTAQGGEGDRHSETAMILYSNSIYSVIKGFYYVYLSVEKAGFSLSVLLRPCIRPLLSLYSYTNMGWMAV</sequence>
<comment type="caution">
    <text evidence="3">The sequence shown here is derived from an EMBL/GenBank/DDBJ whole genome shotgun (WGS) entry which is preliminary data.</text>
</comment>
<organism evidence="3 4">
    <name type="scientific">Trichophyton rubrum</name>
    <name type="common">Athlete's foot fungus</name>
    <name type="synonym">Epidermophyton rubrum</name>
    <dbReference type="NCBI Taxonomy" id="5551"/>
    <lineage>
        <taxon>Eukaryota</taxon>
        <taxon>Fungi</taxon>
        <taxon>Dikarya</taxon>
        <taxon>Ascomycota</taxon>
        <taxon>Pezizomycotina</taxon>
        <taxon>Eurotiomycetes</taxon>
        <taxon>Eurotiomycetidae</taxon>
        <taxon>Onygenales</taxon>
        <taxon>Arthrodermataceae</taxon>
        <taxon>Trichophyton</taxon>
    </lineage>
</organism>
<dbReference type="AlphaFoldDB" id="A0A178F1P3"/>
<proteinExistence type="predicted"/>
<dbReference type="Proteomes" id="UP000243015">
    <property type="component" value="Unassembled WGS sequence"/>
</dbReference>
<feature type="region of interest" description="Disordered" evidence="1">
    <location>
        <begin position="82"/>
        <end position="125"/>
    </location>
</feature>
<protein>
    <submittedName>
        <fullName evidence="3">Uncharacterized protein</fullName>
    </submittedName>
</protein>
<gene>
    <name evidence="3" type="ORF">A7C99_3158</name>
</gene>
<evidence type="ECO:0000256" key="2">
    <source>
        <dbReference type="SAM" id="SignalP"/>
    </source>
</evidence>